<evidence type="ECO:0000313" key="3">
    <source>
        <dbReference type="Proteomes" id="UP000198882"/>
    </source>
</evidence>
<reference evidence="3" key="1">
    <citation type="submission" date="2016-10" db="EMBL/GenBank/DDBJ databases">
        <authorList>
            <person name="Varghese N."/>
            <person name="Submissions S."/>
        </authorList>
    </citation>
    <scope>NUCLEOTIDE SEQUENCE [LARGE SCALE GENOMIC DNA]</scope>
    <source>
        <strain evidence="3">B4,CECT 8067,JCM 17497</strain>
    </source>
</reference>
<gene>
    <name evidence="2" type="ORF">SAMN04515672_1475</name>
</gene>
<evidence type="ECO:0000256" key="1">
    <source>
        <dbReference type="SAM" id="MobiDB-lite"/>
    </source>
</evidence>
<dbReference type="STRING" id="1095776.SAMN04515672_1475"/>
<organism evidence="2 3">
    <name type="scientific">Natronorubrum texcoconense</name>
    <dbReference type="NCBI Taxonomy" id="1095776"/>
    <lineage>
        <taxon>Archaea</taxon>
        <taxon>Methanobacteriati</taxon>
        <taxon>Methanobacteriota</taxon>
        <taxon>Stenosarchaea group</taxon>
        <taxon>Halobacteria</taxon>
        <taxon>Halobacteriales</taxon>
        <taxon>Natrialbaceae</taxon>
        <taxon>Natronorubrum</taxon>
    </lineage>
</organism>
<evidence type="ECO:0000313" key="2">
    <source>
        <dbReference type="EMBL" id="SDJ80575.1"/>
    </source>
</evidence>
<feature type="compositionally biased region" description="Polar residues" evidence="1">
    <location>
        <begin position="1"/>
        <end position="13"/>
    </location>
</feature>
<dbReference type="AlphaFoldDB" id="A0A1G8WSG8"/>
<proteinExistence type="predicted"/>
<dbReference type="RefSeq" id="WP_090303984.1">
    <property type="nucleotide sequence ID" value="NZ_FNFE01000002.1"/>
</dbReference>
<feature type="region of interest" description="Disordered" evidence="1">
    <location>
        <begin position="1"/>
        <end position="21"/>
    </location>
</feature>
<name>A0A1G8WSG8_9EURY</name>
<protein>
    <submittedName>
        <fullName evidence="2">Uncharacterized protein</fullName>
    </submittedName>
</protein>
<sequence length="109" mass="11738">METRNVNSKNHVSGSEEDERQLNAIEVNAQEQVPSDVSGKAVHEEKPMLCPPVCLGYGAGAFVAGYGATQRVANSGEELYKSNQTSLTEVAEQEVTADASIEELIEARK</sequence>
<dbReference type="Proteomes" id="UP000198882">
    <property type="component" value="Unassembled WGS sequence"/>
</dbReference>
<dbReference type="EMBL" id="FNFE01000002">
    <property type="protein sequence ID" value="SDJ80575.1"/>
    <property type="molecule type" value="Genomic_DNA"/>
</dbReference>
<keyword evidence="3" id="KW-1185">Reference proteome</keyword>
<accession>A0A1G8WSG8</accession>